<feature type="domain" description="RsgI N-terminal anti-sigma" evidence="8">
    <location>
        <begin position="2"/>
        <end position="50"/>
    </location>
</feature>
<dbReference type="EMBL" id="PKOZ01000006">
    <property type="protein sequence ID" value="PQD95003.1"/>
    <property type="molecule type" value="Genomic_DNA"/>
</dbReference>
<gene>
    <name evidence="9" type="ORF">CYL18_11770</name>
</gene>
<dbReference type="InterPro" id="IPR055431">
    <property type="entry name" value="RsgI_M"/>
</dbReference>
<evidence type="ECO:0000256" key="1">
    <source>
        <dbReference type="ARBA" id="ARBA00004162"/>
    </source>
</evidence>
<evidence type="ECO:0000313" key="9">
    <source>
        <dbReference type="EMBL" id="PQD95003.1"/>
    </source>
</evidence>
<feature type="transmembrane region" description="Helical" evidence="7">
    <location>
        <begin position="64"/>
        <end position="82"/>
    </location>
</feature>
<keyword evidence="4 7" id="KW-1133">Transmembrane helix</keyword>
<dbReference type="OrthoDB" id="9800626at2"/>
<feature type="region of interest" description="Disordered" evidence="6">
    <location>
        <begin position="183"/>
        <end position="399"/>
    </location>
</feature>
<reference evidence="9 10" key="1">
    <citation type="submission" date="2017-12" db="EMBL/GenBank/DDBJ databases">
        <title>Taxonomic description and draft genome of Pradoshia cofamensis Gen. nov., sp. nov., a thermotolerant bacillale isolated from anterior gut of earthworm Eisenia fetida.</title>
        <authorList>
            <person name="Saha T."/>
            <person name="Chakraborty R."/>
        </authorList>
    </citation>
    <scope>NUCLEOTIDE SEQUENCE [LARGE SCALE GENOMIC DNA]</scope>
    <source>
        <strain evidence="9 10">EAG3</strain>
    </source>
</reference>
<dbReference type="RefSeq" id="WP_104849708.1">
    <property type="nucleotide sequence ID" value="NZ_PKOZ01000006.1"/>
</dbReference>
<evidence type="ECO:0000256" key="7">
    <source>
        <dbReference type="SAM" id="Phobius"/>
    </source>
</evidence>
<comment type="caution">
    <text evidence="9">The sequence shown here is derived from an EMBL/GenBank/DDBJ whole genome shotgun (WGS) entry which is preliminary data.</text>
</comment>
<comment type="subcellular location">
    <subcellularLocation>
        <location evidence="1">Cell membrane</location>
        <topology evidence="1">Single-pass membrane protein</topology>
    </subcellularLocation>
</comment>
<accession>A0A2S7MZ19</accession>
<protein>
    <recommendedName>
        <fullName evidence="8">RsgI N-terminal anti-sigma domain-containing protein</fullName>
    </recommendedName>
</protein>
<feature type="compositionally biased region" description="Basic and acidic residues" evidence="6">
    <location>
        <begin position="183"/>
        <end position="208"/>
    </location>
</feature>
<organism evidence="9 10">
    <name type="scientific">Pradoshia eiseniae</name>
    <dbReference type="NCBI Taxonomy" id="2064768"/>
    <lineage>
        <taxon>Bacteria</taxon>
        <taxon>Bacillati</taxon>
        <taxon>Bacillota</taxon>
        <taxon>Bacilli</taxon>
        <taxon>Bacillales</taxon>
        <taxon>Bacillaceae</taxon>
        <taxon>Pradoshia</taxon>
    </lineage>
</organism>
<proteinExistence type="predicted"/>
<dbReference type="Pfam" id="PF12791">
    <property type="entry name" value="RsgI_N"/>
    <property type="match status" value="1"/>
</dbReference>
<keyword evidence="2" id="KW-1003">Cell membrane</keyword>
<name>A0A2S7MZ19_9BACI</name>
<evidence type="ECO:0000256" key="3">
    <source>
        <dbReference type="ARBA" id="ARBA00022692"/>
    </source>
</evidence>
<dbReference type="GO" id="GO:0005886">
    <property type="term" value="C:plasma membrane"/>
    <property type="evidence" value="ECO:0007669"/>
    <property type="project" value="UniProtKB-SubCell"/>
</dbReference>
<evidence type="ECO:0000259" key="8">
    <source>
        <dbReference type="PROSITE" id="PS51849"/>
    </source>
</evidence>
<dbReference type="Pfam" id="PF23750">
    <property type="entry name" value="RsgI_M"/>
    <property type="match status" value="1"/>
</dbReference>
<feature type="compositionally biased region" description="Basic and acidic residues" evidence="6">
    <location>
        <begin position="296"/>
        <end position="319"/>
    </location>
</feature>
<feature type="compositionally biased region" description="Low complexity" evidence="6">
    <location>
        <begin position="279"/>
        <end position="295"/>
    </location>
</feature>
<keyword evidence="5 7" id="KW-0472">Membrane</keyword>
<feature type="compositionally biased region" description="Basic and acidic residues" evidence="6">
    <location>
        <begin position="222"/>
        <end position="258"/>
    </location>
</feature>
<feature type="compositionally biased region" description="Basic and acidic residues" evidence="6">
    <location>
        <begin position="329"/>
        <end position="399"/>
    </location>
</feature>
<evidence type="ECO:0000256" key="6">
    <source>
        <dbReference type="SAM" id="MobiDB-lite"/>
    </source>
</evidence>
<evidence type="ECO:0000256" key="2">
    <source>
        <dbReference type="ARBA" id="ARBA00022475"/>
    </source>
</evidence>
<dbReference type="Proteomes" id="UP000239663">
    <property type="component" value="Unassembled WGS sequence"/>
</dbReference>
<evidence type="ECO:0000256" key="4">
    <source>
        <dbReference type="ARBA" id="ARBA00022989"/>
    </source>
</evidence>
<keyword evidence="10" id="KW-1185">Reference proteome</keyword>
<dbReference type="InterPro" id="IPR024449">
    <property type="entry name" value="Anti-sigma_RsgI_N"/>
</dbReference>
<sequence>MKEGVIIEVSENKLKVITPEGEFLEIKNNHEFNQIGDLIYIEPHMLNGIPRTLSKRKKTAIKTILAMAASLLLVFSILPLIIGNSKVYAYVSLDMDSGVELSVSEEMKVLDIQGIDQEGKEMLADLEEWENQDLNIVVSKILSLLHKEGKIQDEKEIVFSTVVLDQDKSLEQNLEKKLTNVHATERSSLKIETQKASMDDRQNAKEKGLSTGAYLDVQIQEDTAKKENRNQSTSKIEDENKDNLIKEEVEVPIEENKKPSVPLEPAHSKEQSEKKNNQTTSSPSTSQMKNSSNESKLNKKDELKRPVSEMRKYNSDVTDKKHRQQTKKPSNEGKTINRESDSKHSIKRNDDKSKKSHKEKRDNPNKKNDSRKKNEQKKEKRNISEQKHKGQKDNENRQR</sequence>
<dbReference type="PROSITE" id="PS51849">
    <property type="entry name" value="RSGI_N"/>
    <property type="match status" value="1"/>
</dbReference>
<keyword evidence="3 7" id="KW-0812">Transmembrane</keyword>
<feature type="compositionally biased region" description="Basic and acidic residues" evidence="6">
    <location>
        <begin position="266"/>
        <end position="276"/>
    </location>
</feature>
<dbReference type="AlphaFoldDB" id="A0A2S7MZ19"/>
<evidence type="ECO:0000313" key="10">
    <source>
        <dbReference type="Proteomes" id="UP000239663"/>
    </source>
</evidence>
<evidence type="ECO:0000256" key="5">
    <source>
        <dbReference type="ARBA" id="ARBA00023136"/>
    </source>
</evidence>